<name>A0A812Y551_SYMPI</name>
<feature type="compositionally biased region" description="Pro residues" evidence="1">
    <location>
        <begin position="29"/>
        <end position="43"/>
    </location>
</feature>
<comment type="caution">
    <text evidence="2">The sequence shown here is derived from an EMBL/GenBank/DDBJ whole genome shotgun (WGS) entry which is preliminary data.</text>
</comment>
<gene>
    <name evidence="2" type="ORF">SPIL2461_LOCUS22472</name>
</gene>
<dbReference type="OrthoDB" id="2113243at2759"/>
<dbReference type="EMBL" id="CAJNIZ010047327">
    <property type="protein sequence ID" value="CAE7766216.1"/>
    <property type="molecule type" value="Genomic_DNA"/>
</dbReference>
<sequence length="379" mass="41576">MPPKAAKAKAHGKAAAGASKVAAKAKTAPAPPDPPRAPAPAAPAPAAKLLPEEAESLSAKAAEDLLAGISPEDLAALADTTDELEQLPARQALEYIGDRDLTWENAQKSLRTGGQFLKEMLEMQAGEFITKQSFQRFQELGSTDIFALWEKSRAAYLLAVFLQACLREARDRLGLPAAPPPPPPLPAEPPAWPLLIDFKELPSQIADAVRWSKTVLVVCNGHARETDTFLTYSAYVQIDAKWVMGETMIRKTMSVDDMREDLRRKVVNAMKHGLPVHIAMSNTAVAFKDKFCGELTFPDSVFNLSLFRGNADGEAEYKKIVRETDLEDWPGSFPGRMKEGFFIVVTTDFDLESAREFLPTALPYFEQMAILEVDPASFT</sequence>
<dbReference type="Proteomes" id="UP000649617">
    <property type="component" value="Unassembled WGS sequence"/>
</dbReference>
<feature type="compositionally biased region" description="Low complexity" evidence="1">
    <location>
        <begin position="13"/>
        <end position="28"/>
    </location>
</feature>
<proteinExistence type="predicted"/>
<evidence type="ECO:0000256" key="1">
    <source>
        <dbReference type="SAM" id="MobiDB-lite"/>
    </source>
</evidence>
<feature type="region of interest" description="Disordered" evidence="1">
    <location>
        <begin position="1"/>
        <end position="54"/>
    </location>
</feature>
<feature type="compositionally biased region" description="Basic residues" evidence="1">
    <location>
        <begin position="1"/>
        <end position="12"/>
    </location>
</feature>
<evidence type="ECO:0000313" key="2">
    <source>
        <dbReference type="EMBL" id="CAE7766216.1"/>
    </source>
</evidence>
<dbReference type="AlphaFoldDB" id="A0A812Y551"/>
<organism evidence="2 3">
    <name type="scientific">Symbiodinium pilosum</name>
    <name type="common">Dinoflagellate</name>
    <dbReference type="NCBI Taxonomy" id="2952"/>
    <lineage>
        <taxon>Eukaryota</taxon>
        <taxon>Sar</taxon>
        <taxon>Alveolata</taxon>
        <taxon>Dinophyceae</taxon>
        <taxon>Suessiales</taxon>
        <taxon>Symbiodiniaceae</taxon>
        <taxon>Symbiodinium</taxon>
    </lineage>
</organism>
<keyword evidence="3" id="KW-1185">Reference proteome</keyword>
<accession>A0A812Y551</accession>
<protein>
    <submittedName>
        <fullName evidence="2">Uncharacterized protein</fullName>
    </submittedName>
</protein>
<reference evidence="2" key="1">
    <citation type="submission" date="2021-02" db="EMBL/GenBank/DDBJ databases">
        <authorList>
            <person name="Dougan E. K."/>
            <person name="Rhodes N."/>
            <person name="Thang M."/>
            <person name="Chan C."/>
        </authorList>
    </citation>
    <scope>NUCLEOTIDE SEQUENCE</scope>
</reference>
<evidence type="ECO:0000313" key="3">
    <source>
        <dbReference type="Proteomes" id="UP000649617"/>
    </source>
</evidence>